<evidence type="ECO:0000313" key="9">
    <source>
        <dbReference type="Proteomes" id="UP000673691"/>
    </source>
</evidence>
<dbReference type="PANTHER" id="PTHR23504:SF31">
    <property type="entry name" value="MAJOR FACILITATOR SUPERFAMILY DOMAIN-CONTAINING PROTEIN 10"/>
    <property type="match status" value="1"/>
</dbReference>
<proteinExistence type="predicted"/>
<dbReference type="GO" id="GO:0016020">
    <property type="term" value="C:membrane"/>
    <property type="evidence" value="ECO:0007669"/>
    <property type="project" value="UniProtKB-SubCell"/>
</dbReference>
<keyword evidence="9" id="KW-1185">Reference proteome</keyword>
<dbReference type="InterPro" id="IPR011701">
    <property type="entry name" value="MFS"/>
</dbReference>
<dbReference type="InterPro" id="IPR036259">
    <property type="entry name" value="MFS_trans_sf"/>
</dbReference>
<evidence type="ECO:0000256" key="6">
    <source>
        <dbReference type="SAM" id="MobiDB-lite"/>
    </source>
</evidence>
<keyword evidence="3 7" id="KW-0812">Transmembrane</keyword>
<gene>
    <name evidence="8" type="ORF">BJ554DRAFT_3963</name>
</gene>
<feature type="transmembrane region" description="Helical" evidence="7">
    <location>
        <begin position="337"/>
        <end position="360"/>
    </location>
</feature>
<sequence length="392" mass="41308">GGREAEQEELGEGVLRSAKIGQKVVQNGWAVAELCESDAPILQGVADGGVAAAHAPARDEEAELAAQFRRPRPAPNRPRNGPAVVKGDGDPADGQIGAPEKFADRGARNFAGKRPIPRARGERPLITASSPALPAVARRGRAAGDTMPAEVVRTAGGRPSATPPPPAGAKSASSAAVPAVADRARRVLRVMFISLVLDLLAFTIILPLFPRLLEYYRQKEGGNQVLFEGAAKGSIFRSCCLLLFSQAVLGVQAETILLLLHIVCLNGVNKRIQTTFLGRSLHQLAVVEKLLHSAGANHPKLGTVLLGGVLGSLFSFLQFLSSPIIGRLSDSNGRRTILLAGNIVSALLWMYASSFVVFVLSRIVGGLSEGNVQLAIAIISDVTLAEERSKSL</sequence>
<evidence type="ECO:0000313" key="8">
    <source>
        <dbReference type="EMBL" id="KAG5456327.1"/>
    </source>
</evidence>
<keyword evidence="4 7" id="KW-1133">Transmembrane helix</keyword>
<feature type="region of interest" description="Disordered" evidence="6">
    <location>
        <begin position="53"/>
        <end position="117"/>
    </location>
</feature>
<name>A0A8H7ZND5_9FUNG</name>
<feature type="transmembrane region" description="Helical" evidence="7">
    <location>
        <begin position="190"/>
        <end position="209"/>
    </location>
</feature>
<dbReference type="PANTHER" id="PTHR23504">
    <property type="entry name" value="MAJOR FACILITATOR SUPERFAMILY DOMAIN-CONTAINING PROTEIN 10"/>
    <property type="match status" value="1"/>
</dbReference>
<dbReference type="GO" id="GO:0022857">
    <property type="term" value="F:transmembrane transporter activity"/>
    <property type="evidence" value="ECO:0007669"/>
    <property type="project" value="InterPro"/>
</dbReference>
<keyword evidence="5 7" id="KW-0472">Membrane</keyword>
<feature type="transmembrane region" description="Helical" evidence="7">
    <location>
        <begin position="304"/>
        <end position="325"/>
    </location>
</feature>
<organism evidence="8 9">
    <name type="scientific">Olpidium bornovanus</name>
    <dbReference type="NCBI Taxonomy" id="278681"/>
    <lineage>
        <taxon>Eukaryota</taxon>
        <taxon>Fungi</taxon>
        <taxon>Fungi incertae sedis</taxon>
        <taxon>Olpidiomycota</taxon>
        <taxon>Olpidiomycotina</taxon>
        <taxon>Olpidiomycetes</taxon>
        <taxon>Olpidiales</taxon>
        <taxon>Olpidiaceae</taxon>
        <taxon>Olpidium</taxon>
    </lineage>
</organism>
<evidence type="ECO:0000256" key="3">
    <source>
        <dbReference type="ARBA" id="ARBA00022692"/>
    </source>
</evidence>
<keyword evidence="2" id="KW-0813">Transport</keyword>
<feature type="non-terminal residue" evidence="8">
    <location>
        <position position="392"/>
    </location>
</feature>
<protein>
    <recommendedName>
        <fullName evidence="10">Major facilitator superfamily (MFS) profile domain-containing protein</fullName>
    </recommendedName>
</protein>
<evidence type="ECO:0000256" key="1">
    <source>
        <dbReference type="ARBA" id="ARBA00004141"/>
    </source>
</evidence>
<comment type="caution">
    <text evidence="8">The sequence shown here is derived from an EMBL/GenBank/DDBJ whole genome shotgun (WGS) entry which is preliminary data.</text>
</comment>
<dbReference type="OrthoDB" id="196650at2759"/>
<feature type="non-terminal residue" evidence="8">
    <location>
        <position position="1"/>
    </location>
</feature>
<dbReference type="SUPFAM" id="SSF103473">
    <property type="entry name" value="MFS general substrate transporter"/>
    <property type="match status" value="1"/>
</dbReference>
<evidence type="ECO:0000256" key="2">
    <source>
        <dbReference type="ARBA" id="ARBA00022448"/>
    </source>
</evidence>
<evidence type="ECO:0000256" key="4">
    <source>
        <dbReference type="ARBA" id="ARBA00022989"/>
    </source>
</evidence>
<reference evidence="8 9" key="1">
    <citation type="journal article" name="Sci. Rep.">
        <title>Genome-scale phylogenetic analyses confirm Olpidium as the closest living zoosporic fungus to the non-flagellated, terrestrial fungi.</title>
        <authorList>
            <person name="Chang Y."/>
            <person name="Rochon D."/>
            <person name="Sekimoto S."/>
            <person name="Wang Y."/>
            <person name="Chovatia M."/>
            <person name="Sandor L."/>
            <person name="Salamov A."/>
            <person name="Grigoriev I.V."/>
            <person name="Stajich J.E."/>
            <person name="Spatafora J.W."/>
        </authorList>
    </citation>
    <scope>NUCLEOTIDE SEQUENCE [LARGE SCALE GENOMIC DNA]</scope>
    <source>
        <strain evidence="8">S191</strain>
    </source>
</reference>
<evidence type="ECO:0008006" key="10">
    <source>
        <dbReference type="Google" id="ProtNLM"/>
    </source>
</evidence>
<dbReference type="AlphaFoldDB" id="A0A8H7ZND5"/>
<dbReference type="EMBL" id="JAEFCI010011916">
    <property type="protein sequence ID" value="KAG5456327.1"/>
    <property type="molecule type" value="Genomic_DNA"/>
</dbReference>
<accession>A0A8H7ZND5</accession>
<evidence type="ECO:0000256" key="7">
    <source>
        <dbReference type="SAM" id="Phobius"/>
    </source>
</evidence>
<evidence type="ECO:0000256" key="5">
    <source>
        <dbReference type="ARBA" id="ARBA00023136"/>
    </source>
</evidence>
<dbReference type="Pfam" id="PF07690">
    <property type="entry name" value="MFS_1"/>
    <property type="match status" value="1"/>
</dbReference>
<comment type="subcellular location">
    <subcellularLocation>
        <location evidence="1">Membrane</location>
        <topology evidence="1">Multi-pass membrane protein</topology>
    </subcellularLocation>
</comment>
<feature type="region of interest" description="Disordered" evidence="6">
    <location>
        <begin position="154"/>
        <end position="175"/>
    </location>
</feature>
<dbReference type="Gene3D" id="1.20.1250.20">
    <property type="entry name" value="MFS general substrate transporter like domains"/>
    <property type="match status" value="1"/>
</dbReference>
<dbReference type="Proteomes" id="UP000673691">
    <property type="component" value="Unassembled WGS sequence"/>
</dbReference>